<reference evidence="8 9" key="1">
    <citation type="submission" date="2024-11" db="EMBL/GenBank/DDBJ databases">
        <authorList>
            <person name="Heng Y.C."/>
            <person name="Lim A.C.H."/>
            <person name="Lee J.K.Y."/>
            <person name="Kittelmann S."/>
        </authorList>
    </citation>
    <scope>NUCLEOTIDE SEQUENCE [LARGE SCALE GENOMIC DNA]</scope>
    <source>
        <strain evidence="8 9">WILCCON 0114</strain>
    </source>
</reference>
<protein>
    <submittedName>
        <fullName evidence="8">MFS transporter</fullName>
    </submittedName>
</protein>
<dbReference type="InterPro" id="IPR020846">
    <property type="entry name" value="MFS_dom"/>
</dbReference>
<evidence type="ECO:0000256" key="5">
    <source>
        <dbReference type="ARBA" id="ARBA00023136"/>
    </source>
</evidence>
<feature type="transmembrane region" description="Helical" evidence="6">
    <location>
        <begin position="371"/>
        <end position="394"/>
    </location>
</feature>
<feature type="transmembrane region" description="Helical" evidence="6">
    <location>
        <begin position="285"/>
        <end position="302"/>
    </location>
</feature>
<feature type="transmembrane region" description="Helical" evidence="6">
    <location>
        <begin position="53"/>
        <end position="73"/>
    </location>
</feature>
<evidence type="ECO:0000256" key="6">
    <source>
        <dbReference type="SAM" id="Phobius"/>
    </source>
</evidence>
<keyword evidence="5 6" id="KW-0472">Membrane</keyword>
<dbReference type="Pfam" id="PF07690">
    <property type="entry name" value="MFS_1"/>
    <property type="match status" value="1"/>
</dbReference>
<dbReference type="SUPFAM" id="SSF103473">
    <property type="entry name" value="MFS general substrate transporter"/>
    <property type="match status" value="1"/>
</dbReference>
<accession>A0ABW8TKC6</accession>
<feature type="transmembrane region" description="Helical" evidence="6">
    <location>
        <begin position="108"/>
        <end position="130"/>
    </location>
</feature>
<feature type="transmembrane region" description="Helical" evidence="6">
    <location>
        <begin position="257"/>
        <end position="278"/>
    </location>
</feature>
<evidence type="ECO:0000259" key="7">
    <source>
        <dbReference type="PROSITE" id="PS50850"/>
    </source>
</evidence>
<evidence type="ECO:0000256" key="4">
    <source>
        <dbReference type="ARBA" id="ARBA00022989"/>
    </source>
</evidence>
<comment type="subcellular location">
    <subcellularLocation>
        <location evidence="1">Cell membrane</location>
        <topology evidence="1">Multi-pass membrane protein</topology>
    </subcellularLocation>
</comment>
<evidence type="ECO:0000313" key="8">
    <source>
        <dbReference type="EMBL" id="MFL0252510.1"/>
    </source>
</evidence>
<dbReference type="EMBL" id="JBJIAA010000018">
    <property type="protein sequence ID" value="MFL0252510.1"/>
    <property type="molecule type" value="Genomic_DNA"/>
</dbReference>
<dbReference type="Gene3D" id="1.20.1250.20">
    <property type="entry name" value="MFS general substrate transporter like domains"/>
    <property type="match status" value="1"/>
</dbReference>
<feature type="transmembrane region" description="Helical" evidence="6">
    <location>
        <begin position="172"/>
        <end position="192"/>
    </location>
</feature>
<organism evidence="8 9">
    <name type="scientific">Clostridium neuense</name>
    <dbReference type="NCBI Taxonomy" id="1728934"/>
    <lineage>
        <taxon>Bacteria</taxon>
        <taxon>Bacillati</taxon>
        <taxon>Bacillota</taxon>
        <taxon>Clostridia</taxon>
        <taxon>Eubacteriales</taxon>
        <taxon>Clostridiaceae</taxon>
        <taxon>Clostridium</taxon>
    </lineage>
</organism>
<proteinExistence type="predicted"/>
<keyword evidence="3 6" id="KW-0812">Transmembrane</keyword>
<evidence type="ECO:0000256" key="1">
    <source>
        <dbReference type="ARBA" id="ARBA00004651"/>
    </source>
</evidence>
<feature type="transmembrane region" description="Helical" evidence="6">
    <location>
        <begin position="85"/>
        <end position="102"/>
    </location>
</feature>
<comment type="caution">
    <text evidence="8">The sequence shown here is derived from an EMBL/GenBank/DDBJ whole genome shotgun (WGS) entry which is preliminary data.</text>
</comment>
<dbReference type="Proteomes" id="UP001623592">
    <property type="component" value="Unassembled WGS sequence"/>
</dbReference>
<keyword evidence="2" id="KW-0813">Transport</keyword>
<gene>
    <name evidence="8" type="ORF">ACJDT4_19030</name>
</gene>
<dbReference type="CDD" id="cd17324">
    <property type="entry name" value="MFS_NepI_like"/>
    <property type="match status" value="1"/>
</dbReference>
<evidence type="ECO:0000313" key="9">
    <source>
        <dbReference type="Proteomes" id="UP001623592"/>
    </source>
</evidence>
<feature type="domain" description="Major facilitator superfamily (MFS) profile" evidence="7">
    <location>
        <begin position="19"/>
        <end position="397"/>
    </location>
</feature>
<feature type="transmembrane region" description="Helical" evidence="6">
    <location>
        <begin position="20"/>
        <end position="41"/>
    </location>
</feature>
<keyword evidence="4 6" id="KW-1133">Transmembrane helix</keyword>
<dbReference type="PANTHER" id="PTHR42910">
    <property type="entry name" value="TRANSPORTER SCO4007-RELATED"/>
    <property type="match status" value="1"/>
</dbReference>
<keyword evidence="9" id="KW-1185">Reference proteome</keyword>
<dbReference type="PANTHER" id="PTHR42910:SF1">
    <property type="entry name" value="MAJOR FACILITATOR SUPERFAMILY (MFS) PROFILE DOMAIN-CONTAINING PROTEIN"/>
    <property type="match status" value="1"/>
</dbReference>
<feature type="transmembrane region" description="Helical" evidence="6">
    <location>
        <begin position="142"/>
        <end position="160"/>
    </location>
</feature>
<sequence>MINQKNINNKKEFNLSRFVVILMAVTCGATVANLYFIQPLLSQVTKAFNVSESGAGFVVTLTQIGYALGLFFFVPLGDMKERRSLIIKMLLFVAAALLTVAFSPNYYVLLIASFFVGFTTIIPQLIVPFAAQLARPSERGKIIGTVMSGLLIGILLSRTFSGIVGQAFGWRTVYIIAGILMLLFVIFIKYLMPLSIPTSKLSYKELIFSIGGIVKRERVLREAAVNGALMFGSFSIFWTSLIFLLQSSIYKMGTREAGLFGLIGVVGASAAPVIGRLADKKSPEFVVGIGVLLSTVAYIIFFFLGYKLLGLIVGVILLDLGNQTGQVSNQARIQALGDEARSRINTVFMVSYFLGGASGSYLASISFQYSGWTGVCVVGIVFQLVAILFHFGVYRRK</sequence>
<evidence type="ECO:0000256" key="3">
    <source>
        <dbReference type="ARBA" id="ARBA00022692"/>
    </source>
</evidence>
<evidence type="ECO:0000256" key="2">
    <source>
        <dbReference type="ARBA" id="ARBA00022448"/>
    </source>
</evidence>
<dbReference type="InterPro" id="IPR011701">
    <property type="entry name" value="MFS"/>
</dbReference>
<dbReference type="RefSeq" id="WP_406789167.1">
    <property type="nucleotide sequence ID" value="NZ_JBJIAA010000018.1"/>
</dbReference>
<dbReference type="PROSITE" id="PS50850">
    <property type="entry name" value="MFS"/>
    <property type="match status" value="1"/>
</dbReference>
<feature type="transmembrane region" description="Helical" evidence="6">
    <location>
        <begin position="223"/>
        <end position="245"/>
    </location>
</feature>
<dbReference type="InterPro" id="IPR036259">
    <property type="entry name" value="MFS_trans_sf"/>
</dbReference>
<name>A0ABW8TKC6_9CLOT</name>